<feature type="compositionally biased region" description="Basic and acidic residues" evidence="2">
    <location>
        <begin position="256"/>
        <end position="273"/>
    </location>
</feature>
<dbReference type="GO" id="GO:0000398">
    <property type="term" value="P:mRNA splicing, via spliceosome"/>
    <property type="evidence" value="ECO:0007669"/>
    <property type="project" value="TreeGrafter"/>
</dbReference>
<feature type="region of interest" description="Disordered" evidence="2">
    <location>
        <begin position="256"/>
        <end position="363"/>
    </location>
</feature>
<proteinExistence type="inferred from homology"/>
<feature type="compositionally biased region" description="Polar residues" evidence="2">
    <location>
        <begin position="186"/>
        <end position="200"/>
    </location>
</feature>
<dbReference type="AlphaFoldDB" id="A0A024GJJ6"/>
<dbReference type="InterPro" id="IPR018609">
    <property type="entry name" value="Bud13"/>
</dbReference>
<dbReference type="Proteomes" id="UP000053237">
    <property type="component" value="Unassembled WGS sequence"/>
</dbReference>
<evidence type="ECO:0000256" key="1">
    <source>
        <dbReference type="ARBA" id="ARBA00011069"/>
    </source>
</evidence>
<name>A0A024GJJ6_9STRA</name>
<reference evidence="3 4" key="1">
    <citation type="submission" date="2012-05" db="EMBL/GenBank/DDBJ databases">
        <title>Recombination and specialization in a pathogen metapopulation.</title>
        <authorList>
            <person name="Gardiner A."/>
            <person name="Kemen E."/>
            <person name="Schultz-Larsen T."/>
            <person name="MacLean D."/>
            <person name="Van Oosterhout C."/>
            <person name="Jones J.D.G."/>
        </authorList>
    </citation>
    <scope>NUCLEOTIDE SEQUENCE [LARGE SCALE GENOMIC DNA]</scope>
    <source>
        <strain evidence="3 4">Ac Nc2</strain>
    </source>
</reference>
<keyword evidence="4" id="KW-1185">Reference proteome</keyword>
<gene>
    <name evidence="3" type="ORF">BN9_080210</name>
</gene>
<feature type="compositionally biased region" description="Basic residues" evidence="2">
    <location>
        <begin position="140"/>
        <end position="156"/>
    </location>
</feature>
<feature type="region of interest" description="Disordered" evidence="2">
    <location>
        <begin position="65"/>
        <end position="86"/>
    </location>
</feature>
<feature type="compositionally biased region" description="Basic residues" evidence="2">
    <location>
        <begin position="20"/>
        <end position="29"/>
    </location>
</feature>
<dbReference type="PANTHER" id="PTHR31809">
    <property type="entry name" value="BUD13 HOMOLOG"/>
    <property type="match status" value="1"/>
</dbReference>
<dbReference type="GO" id="GO:0005684">
    <property type="term" value="C:U2-type spliceosomal complex"/>
    <property type="evidence" value="ECO:0007669"/>
    <property type="project" value="TreeGrafter"/>
</dbReference>
<dbReference type="InParanoid" id="A0A024GJJ6"/>
<dbReference type="GO" id="GO:0003723">
    <property type="term" value="F:RNA binding"/>
    <property type="evidence" value="ECO:0007669"/>
    <property type="project" value="TreeGrafter"/>
</dbReference>
<feature type="region of interest" description="Disordered" evidence="2">
    <location>
        <begin position="107"/>
        <end position="232"/>
    </location>
</feature>
<feature type="region of interest" description="Disordered" evidence="2">
    <location>
        <begin position="1"/>
        <end position="31"/>
    </location>
</feature>
<feature type="compositionally biased region" description="Basic and acidic residues" evidence="2">
    <location>
        <begin position="310"/>
        <end position="334"/>
    </location>
</feature>
<evidence type="ECO:0008006" key="5">
    <source>
        <dbReference type="Google" id="ProtNLM"/>
    </source>
</evidence>
<dbReference type="GO" id="GO:0070274">
    <property type="term" value="C:RES complex"/>
    <property type="evidence" value="ECO:0007669"/>
    <property type="project" value="TreeGrafter"/>
</dbReference>
<dbReference type="STRING" id="65357.A0A024GJJ6"/>
<sequence length="401" mass="46224">MTSKLDYLQRYMSSSSDKMTRKKNRKIEKGRKNDSLCIIDENAQDEASIAPEIVEQNWEHTMEEEEPLVVEHTQTNPSHIHSDSYAYEQHSVPKIIQKEAEFLSKRSFSPKIDTKENSDSDASPPRKSQKLSENDDLSPVRRRNVSKTQSARHNRLSSKCDDKEADKKERMDKNTAETSGARVERTTCSQSHISKSSSEAKPSGGLYTAEAFKEDQERHKRRNELSNLALASSGRAETIYRDKKGRKLNMLNELMRQKEEKETQEKRQAHEEYEWGTGKVQKEMKKSQQQRLQEISSEPFARYQDDPELEAARKNQIRDFDPINSKTFDKDPLTKHSKHKKKHNKRRYAGPPAPSNRFGIKPGYRWDGVVRGTGWEETVLLKSNATTAKSADSYKQSVADM</sequence>
<evidence type="ECO:0000313" key="4">
    <source>
        <dbReference type="Proteomes" id="UP000053237"/>
    </source>
</evidence>
<comment type="similarity">
    <text evidence="1">Belongs to the CWC26 family.</text>
</comment>
<feature type="compositionally biased region" description="Polar residues" evidence="2">
    <location>
        <begin position="287"/>
        <end position="296"/>
    </location>
</feature>
<dbReference type="EMBL" id="CAIX01000149">
    <property type="protein sequence ID" value="CCI47065.1"/>
    <property type="molecule type" value="Genomic_DNA"/>
</dbReference>
<dbReference type="InterPro" id="IPR051112">
    <property type="entry name" value="CWC26_splicing_factor"/>
</dbReference>
<comment type="caution">
    <text evidence="3">The sequence shown here is derived from an EMBL/GenBank/DDBJ whole genome shotgun (WGS) entry which is preliminary data.</text>
</comment>
<accession>A0A024GJJ6</accession>
<feature type="compositionally biased region" description="Basic and acidic residues" evidence="2">
    <location>
        <begin position="158"/>
        <end position="175"/>
    </location>
</feature>
<evidence type="ECO:0000313" key="3">
    <source>
        <dbReference type="EMBL" id="CCI47065.1"/>
    </source>
</evidence>
<dbReference type="OrthoDB" id="6022at2759"/>
<feature type="compositionally biased region" description="Basic residues" evidence="2">
    <location>
        <begin position="335"/>
        <end position="348"/>
    </location>
</feature>
<evidence type="ECO:0000256" key="2">
    <source>
        <dbReference type="SAM" id="MobiDB-lite"/>
    </source>
</evidence>
<organism evidence="3 4">
    <name type="scientific">Albugo candida</name>
    <dbReference type="NCBI Taxonomy" id="65357"/>
    <lineage>
        <taxon>Eukaryota</taxon>
        <taxon>Sar</taxon>
        <taxon>Stramenopiles</taxon>
        <taxon>Oomycota</taxon>
        <taxon>Peronosporomycetes</taxon>
        <taxon>Albuginales</taxon>
        <taxon>Albuginaceae</taxon>
        <taxon>Albugo</taxon>
    </lineage>
</organism>
<dbReference type="PANTHER" id="PTHR31809:SF0">
    <property type="entry name" value="BUD13 HOMOLOG"/>
    <property type="match status" value="1"/>
</dbReference>
<protein>
    <recommendedName>
        <fullName evidence="5">BUD13 homolog</fullName>
    </recommendedName>
</protein>
<dbReference type="Pfam" id="PF09736">
    <property type="entry name" value="Bud13"/>
    <property type="match status" value="1"/>
</dbReference>